<protein>
    <recommendedName>
        <fullName evidence="6">Spindle pole body component</fullName>
    </recommendedName>
</protein>
<dbReference type="GO" id="GO:0007020">
    <property type="term" value="P:microtubule nucleation"/>
    <property type="evidence" value="ECO:0007669"/>
    <property type="project" value="InterPro"/>
</dbReference>
<dbReference type="Pfam" id="PF17681">
    <property type="entry name" value="GCP_N_terminal"/>
    <property type="match status" value="1"/>
</dbReference>
<dbReference type="GO" id="GO:0031122">
    <property type="term" value="P:cytoplasmic microtubule organization"/>
    <property type="evidence" value="ECO:0007669"/>
    <property type="project" value="TreeGrafter"/>
</dbReference>
<dbReference type="GO" id="GO:0000930">
    <property type="term" value="C:gamma-tubulin complex"/>
    <property type="evidence" value="ECO:0007669"/>
    <property type="project" value="TreeGrafter"/>
</dbReference>
<keyword evidence="5 6" id="KW-0206">Cytoskeleton</keyword>
<dbReference type="EMBL" id="KV429032">
    <property type="protein sequence ID" value="KZT74942.1"/>
    <property type="molecule type" value="Genomic_DNA"/>
</dbReference>
<keyword evidence="4 6" id="KW-0493">Microtubule</keyword>
<evidence type="ECO:0000313" key="10">
    <source>
        <dbReference type="EMBL" id="KZT74942.1"/>
    </source>
</evidence>
<dbReference type="GO" id="GO:0051321">
    <property type="term" value="P:meiotic cell cycle"/>
    <property type="evidence" value="ECO:0007669"/>
    <property type="project" value="TreeGrafter"/>
</dbReference>
<sequence>MIAEVLLVLAGHSSSLFPTDHNVHPAFSPLLHPGEQQCLESLGQIAVRYRRIKIACSALSRSHSRYISALCATLNQILKNDYENLIIETEAKVLQRDSNLVASGSFVPLSSIRATFSEWDAPLAALETLFDELQSQLKWHPGPLIDLLQKRSHTGIHRIASIHAHLCEAVQRVWVAQLQAFVVHGTVTEKEPLANKDYQLLDGAVPSCLSAQSRESIAYVGRAIGTVKAAKWERQFPRELALEHSKLLEGVLPQAQYDFDRIIADIRTTVSEWLWLNVLTQRDVDVAVESLANYFLLRNGEFALSLIREIERLKISRLTGRAGPTTMIREQDLHLALLRASLGTTAQQDRSLSHLRFRLPSGPLRPLLPSLATGPAKDLSVSLSTVEATSFDDLLLGTPLILTYSVSWPLDLFLHPSDLQIYGALFAYLSALRKTHTRIHTCWTSLSNAQRARRRWTGLGEGGTADDLEVRKELLRCGWGVVREMSWFLDTLLGYVMTDVIDVEFRRLKRILLEKTSGTVRQPTGTRTAPTDSDADPALSGTFHSTSTLPASSSVASHHSTSAPSQLDFSTLRNIHATYLERLLTGSLLSNPALTAIIRLILEICERFVAQVERWGGDVLPALLFEGSLAAGGDRVGEMVKERQTIVTEINETLHSLLSSFYEQLSLSTTQQPFSSATEASKSLTQNASMANASSFHTFIRPKRGKRLAGDEEVRRHVERLLLRLDFNGGFSKPTYNIMMPASGTEEILKQGGLA</sequence>
<dbReference type="GO" id="GO:0000922">
    <property type="term" value="C:spindle pole"/>
    <property type="evidence" value="ECO:0007669"/>
    <property type="project" value="InterPro"/>
</dbReference>
<reference evidence="10 11" key="1">
    <citation type="journal article" date="2016" name="Mol. Biol. Evol.">
        <title>Comparative Genomics of Early-Diverging Mushroom-Forming Fungi Provides Insights into the Origins of Lignocellulose Decay Capabilities.</title>
        <authorList>
            <person name="Nagy L.G."/>
            <person name="Riley R."/>
            <person name="Tritt A."/>
            <person name="Adam C."/>
            <person name="Daum C."/>
            <person name="Floudas D."/>
            <person name="Sun H."/>
            <person name="Yadav J.S."/>
            <person name="Pangilinan J."/>
            <person name="Larsson K.H."/>
            <person name="Matsuura K."/>
            <person name="Barry K."/>
            <person name="Labutti K."/>
            <person name="Kuo R."/>
            <person name="Ohm R.A."/>
            <person name="Bhattacharya S.S."/>
            <person name="Shirouzu T."/>
            <person name="Yoshinaga Y."/>
            <person name="Martin F.M."/>
            <person name="Grigoriev I.V."/>
            <person name="Hibbett D.S."/>
        </authorList>
    </citation>
    <scope>NUCLEOTIDE SEQUENCE [LARGE SCALE GENOMIC DNA]</scope>
    <source>
        <strain evidence="10 11">L-15889</strain>
    </source>
</reference>
<evidence type="ECO:0000256" key="1">
    <source>
        <dbReference type="ARBA" id="ARBA00004267"/>
    </source>
</evidence>
<dbReference type="OrthoDB" id="1608002at2759"/>
<feature type="domain" description="Gamma tubulin complex component C-terminal" evidence="8">
    <location>
        <begin position="290"/>
        <end position="729"/>
    </location>
</feature>
<feature type="domain" description="Gamma tubulin complex component protein N-terminal" evidence="9">
    <location>
        <begin position="2"/>
        <end position="275"/>
    </location>
</feature>
<accession>A0A165UI74</accession>
<dbReference type="Proteomes" id="UP000076727">
    <property type="component" value="Unassembled WGS sequence"/>
</dbReference>
<dbReference type="InterPro" id="IPR040457">
    <property type="entry name" value="GCP_C"/>
</dbReference>
<gene>
    <name evidence="10" type="ORF">DAEQUDRAFT_659501</name>
</gene>
<dbReference type="GO" id="GO:0000278">
    <property type="term" value="P:mitotic cell cycle"/>
    <property type="evidence" value="ECO:0007669"/>
    <property type="project" value="TreeGrafter"/>
</dbReference>
<evidence type="ECO:0000313" key="11">
    <source>
        <dbReference type="Proteomes" id="UP000076727"/>
    </source>
</evidence>
<dbReference type="PANTHER" id="PTHR19302:SF27">
    <property type="entry name" value="GAMMA-TUBULIN COMPLEX COMPONENT 4"/>
    <property type="match status" value="1"/>
</dbReference>
<feature type="compositionally biased region" description="Polar residues" evidence="7">
    <location>
        <begin position="520"/>
        <end position="531"/>
    </location>
</feature>
<name>A0A165UI74_9APHY</name>
<evidence type="ECO:0000256" key="3">
    <source>
        <dbReference type="ARBA" id="ARBA00022490"/>
    </source>
</evidence>
<proteinExistence type="inferred from homology"/>
<dbReference type="PANTHER" id="PTHR19302">
    <property type="entry name" value="GAMMA TUBULIN COMPLEX PROTEIN"/>
    <property type="match status" value="1"/>
</dbReference>
<organism evidence="10 11">
    <name type="scientific">Daedalea quercina L-15889</name>
    <dbReference type="NCBI Taxonomy" id="1314783"/>
    <lineage>
        <taxon>Eukaryota</taxon>
        <taxon>Fungi</taxon>
        <taxon>Dikarya</taxon>
        <taxon>Basidiomycota</taxon>
        <taxon>Agaricomycotina</taxon>
        <taxon>Agaricomycetes</taxon>
        <taxon>Polyporales</taxon>
        <taxon>Fomitopsis</taxon>
    </lineage>
</organism>
<comment type="subcellular location">
    <subcellularLocation>
        <location evidence="1 6">Cytoplasm</location>
        <location evidence="1 6">Cytoskeleton</location>
        <location evidence="1 6">Microtubule organizing center</location>
    </subcellularLocation>
</comment>
<dbReference type="InterPro" id="IPR041470">
    <property type="entry name" value="GCP_N"/>
</dbReference>
<dbReference type="InterPro" id="IPR007259">
    <property type="entry name" value="GCP"/>
</dbReference>
<evidence type="ECO:0000256" key="2">
    <source>
        <dbReference type="ARBA" id="ARBA00010337"/>
    </source>
</evidence>
<dbReference type="AlphaFoldDB" id="A0A165UI74"/>
<dbReference type="GO" id="GO:0005874">
    <property type="term" value="C:microtubule"/>
    <property type="evidence" value="ECO:0007669"/>
    <property type="project" value="UniProtKB-KW"/>
</dbReference>
<comment type="similarity">
    <text evidence="2 6">Belongs to the TUBGCP family.</text>
</comment>
<dbReference type="GO" id="GO:0043015">
    <property type="term" value="F:gamma-tubulin binding"/>
    <property type="evidence" value="ECO:0007669"/>
    <property type="project" value="InterPro"/>
</dbReference>
<dbReference type="GO" id="GO:0051011">
    <property type="term" value="F:microtubule minus-end binding"/>
    <property type="evidence" value="ECO:0007669"/>
    <property type="project" value="TreeGrafter"/>
</dbReference>
<evidence type="ECO:0000256" key="6">
    <source>
        <dbReference type="RuleBase" id="RU363050"/>
    </source>
</evidence>
<dbReference type="InterPro" id="IPR042241">
    <property type="entry name" value="GCP_C_sf"/>
</dbReference>
<keyword evidence="11" id="KW-1185">Reference proteome</keyword>
<keyword evidence="3 6" id="KW-0963">Cytoplasm</keyword>
<dbReference type="STRING" id="1314783.A0A165UI74"/>
<evidence type="ECO:0000259" key="9">
    <source>
        <dbReference type="Pfam" id="PF17681"/>
    </source>
</evidence>
<evidence type="ECO:0000259" key="8">
    <source>
        <dbReference type="Pfam" id="PF04130"/>
    </source>
</evidence>
<feature type="region of interest" description="Disordered" evidence="7">
    <location>
        <begin position="520"/>
        <end position="543"/>
    </location>
</feature>
<evidence type="ECO:0000256" key="4">
    <source>
        <dbReference type="ARBA" id="ARBA00022701"/>
    </source>
</evidence>
<dbReference type="GO" id="GO:0044732">
    <property type="term" value="C:mitotic spindle pole body"/>
    <property type="evidence" value="ECO:0007669"/>
    <property type="project" value="TreeGrafter"/>
</dbReference>
<dbReference type="Gene3D" id="1.20.120.1900">
    <property type="entry name" value="Gamma-tubulin complex, C-terminal domain"/>
    <property type="match status" value="1"/>
</dbReference>
<evidence type="ECO:0000256" key="7">
    <source>
        <dbReference type="SAM" id="MobiDB-lite"/>
    </source>
</evidence>
<evidence type="ECO:0000256" key="5">
    <source>
        <dbReference type="ARBA" id="ARBA00023212"/>
    </source>
</evidence>
<dbReference type="Pfam" id="PF04130">
    <property type="entry name" value="GCP_C_terminal"/>
    <property type="match status" value="1"/>
</dbReference>
<dbReference type="GO" id="GO:0051225">
    <property type="term" value="P:spindle assembly"/>
    <property type="evidence" value="ECO:0007669"/>
    <property type="project" value="TreeGrafter"/>
</dbReference>